<organism evidence="2 3">
    <name type="scientific">Plectosphaerella cucumerina</name>
    <dbReference type="NCBI Taxonomy" id="40658"/>
    <lineage>
        <taxon>Eukaryota</taxon>
        <taxon>Fungi</taxon>
        <taxon>Dikarya</taxon>
        <taxon>Ascomycota</taxon>
        <taxon>Pezizomycotina</taxon>
        <taxon>Sordariomycetes</taxon>
        <taxon>Hypocreomycetidae</taxon>
        <taxon>Glomerellales</taxon>
        <taxon>Plectosphaerellaceae</taxon>
        <taxon>Plectosphaerella</taxon>
    </lineage>
</organism>
<protein>
    <submittedName>
        <fullName evidence="2">Uncharacterized protein</fullName>
    </submittedName>
</protein>
<accession>A0A8K0TJW1</accession>
<reference evidence="2" key="1">
    <citation type="journal article" date="2021" name="Nat. Commun.">
        <title>Genetic determinants of endophytism in the Arabidopsis root mycobiome.</title>
        <authorList>
            <person name="Mesny F."/>
            <person name="Miyauchi S."/>
            <person name="Thiergart T."/>
            <person name="Pickel B."/>
            <person name="Atanasova L."/>
            <person name="Karlsson M."/>
            <person name="Huettel B."/>
            <person name="Barry K.W."/>
            <person name="Haridas S."/>
            <person name="Chen C."/>
            <person name="Bauer D."/>
            <person name="Andreopoulos W."/>
            <person name="Pangilinan J."/>
            <person name="LaButti K."/>
            <person name="Riley R."/>
            <person name="Lipzen A."/>
            <person name="Clum A."/>
            <person name="Drula E."/>
            <person name="Henrissat B."/>
            <person name="Kohler A."/>
            <person name="Grigoriev I.V."/>
            <person name="Martin F.M."/>
            <person name="Hacquard S."/>
        </authorList>
    </citation>
    <scope>NUCLEOTIDE SEQUENCE</scope>
    <source>
        <strain evidence="2">MPI-CAGE-AT-0016</strain>
    </source>
</reference>
<feature type="chain" id="PRO_5035446899" evidence="1">
    <location>
        <begin position="21"/>
        <end position="111"/>
    </location>
</feature>
<dbReference type="AlphaFoldDB" id="A0A8K0TJW1"/>
<evidence type="ECO:0000313" key="2">
    <source>
        <dbReference type="EMBL" id="KAH7363474.1"/>
    </source>
</evidence>
<feature type="signal peptide" evidence="1">
    <location>
        <begin position="1"/>
        <end position="20"/>
    </location>
</feature>
<keyword evidence="1" id="KW-0732">Signal</keyword>
<keyword evidence="3" id="KW-1185">Reference proteome</keyword>
<dbReference type="Proteomes" id="UP000813385">
    <property type="component" value="Unassembled WGS sequence"/>
</dbReference>
<name>A0A8K0TJW1_9PEZI</name>
<proteinExistence type="predicted"/>
<comment type="caution">
    <text evidence="2">The sequence shown here is derived from an EMBL/GenBank/DDBJ whole genome shotgun (WGS) entry which is preliminary data.</text>
</comment>
<evidence type="ECO:0000256" key="1">
    <source>
        <dbReference type="SAM" id="SignalP"/>
    </source>
</evidence>
<sequence length="111" mass="11271">MKISLAQLAAISAILSQTDAFFCLIRPLFKPIPLFTIPINSGGGGGGGGGGSTIGPATSCAKPACAKKSCPPPQCLPLPDPEIQGAHIESCKFNGFNGGLFLDNGSPSFCY</sequence>
<dbReference type="EMBL" id="JAGPXD010000003">
    <property type="protein sequence ID" value="KAH7363474.1"/>
    <property type="molecule type" value="Genomic_DNA"/>
</dbReference>
<evidence type="ECO:0000313" key="3">
    <source>
        <dbReference type="Proteomes" id="UP000813385"/>
    </source>
</evidence>
<gene>
    <name evidence="2" type="ORF">B0T11DRAFT_329446</name>
</gene>